<dbReference type="EMBL" id="RHPO01000005">
    <property type="protein sequence ID" value="RRT93179.1"/>
    <property type="molecule type" value="Genomic_DNA"/>
</dbReference>
<dbReference type="RefSeq" id="WP_125349264.1">
    <property type="nucleotide sequence ID" value="NZ_JACAIY010000001.1"/>
</dbReference>
<dbReference type="PIRSF" id="PIRSF034110">
    <property type="entry name" value="DUF1203"/>
    <property type="match status" value="1"/>
</dbReference>
<gene>
    <name evidence="1" type="ORF">EGI89_04170</name>
</gene>
<evidence type="ECO:0000313" key="1">
    <source>
        <dbReference type="EMBL" id="RRT93179.1"/>
    </source>
</evidence>
<comment type="caution">
    <text evidence="1">The sequence shown here is derived from an EMBL/GenBank/DDBJ whole genome shotgun (WGS) entry which is preliminary data.</text>
</comment>
<evidence type="ECO:0000313" key="2">
    <source>
        <dbReference type="Proteomes" id="UP000267844"/>
    </source>
</evidence>
<dbReference type="Pfam" id="PF06718">
    <property type="entry name" value="DUF1203"/>
    <property type="match status" value="1"/>
</dbReference>
<accession>A0A427BR58</accession>
<name>A0A427BR58_9FLAO</name>
<reference evidence="1 2" key="1">
    <citation type="submission" date="2018-10" db="EMBL/GenBank/DDBJ databases">
        <title>Transmission dynamics of multidrug resistant bacteria on intensive care unit surfaces.</title>
        <authorList>
            <person name="D'Souza A.W."/>
            <person name="Potter R.F."/>
            <person name="Wallace M."/>
            <person name="Shupe A."/>
            <person name="Patel S."/>
            <person name="Sun S."/>
            <person name="Gul D."/>
            <person name="Kwon J.H."/>
            <person name="Andleeb S."/>
            <person name="Burnham C.-A.D."/>
            <person name="Dantas G."/>
        </authorList>
    </citation>
    <scope>NUCLEOTIDE SEQUENCE [LARGE SCALE GENOMIC DNA]</scope>
    <source>
        <strain evidence="1 2">WF_348</strain>
    </source>
</reference>
<protein>
    <submittedName>
        <fullName evidence="1">DUF1203 domain-containing protein</fullName>
    </submittedName>
</protein>
<dbReference type="Proteomes" id="UP000267844">
    <property type="component" value="Unassembled WGS sequence"/>
</dbReference>
<sequence>MKNNFRIVALDNELFSDYFNLSDKELSKQNISRMIVDKFPGYPCRVSLTDVQVGEEVILLNFEHHSVNSPYKASGPIFISKNAQTYKSSINEIPIMFNHRFLSIRAYNKNSIMIFADAIKGDYLKEKLNEILENQEVEYIHIHNARPGCYNCLVERA</sequence>
<organism evidence="1 2">
    <name type="scientific">Empedobacter falsenii</name>
    <dbReference type="NCBI Taxonomy" id="343874"/>
    <lineage>
        <taxon>Bacteria</taxon>
        <taxon>Pseudomonadati</taxon>
        <taxon>Bacteroidota</taxon>
        <taxon>Flavobacteriia</taxon>
        <taxon>Flavobacteriales</taxon>
        <taxon>Weeksellaceae</taxon>
        <taxon>Empedobacter</taxon>
    </lineage>
</organism>
<dbReference type="InterPro" id="IPR009593">
    <property type="entry name" value="DUF1203"/>
</dbReference>
<proteinExistence type="predicted"/>
<dbReference type="AlphaFoldDB" id="A0A427BR58"/>